<dbReference type="EMBL" id="CAJVPY010017903">
    <property type="protein sequence ID" value="CAG8764294.1"/>
    <property type="molecule type" value="Genomic_DNA"/>
</dbReference>
<feature type="non-terminal residue" evidence="2">
    <location>
        <position position="164"/>
    </location>
</feature>
<dbReference type="Proteomes" id="UP000789405">
    <property type="component" value="Unassembled WGS sequence"/>
</dbReference>
<keyword evidence="3" id="KW-1185">Reference proteome</keyword>
<reference evidence="2" key="1">
    <citation type="submission" date="2021-06" db="EMBL/GenBank/DDBJ databases">
        <authorList>
            <person name="Kallberg Y."/>
            <person name="Tangrot J."/>
            <person name="Rosling A."/>
        </authorList>
    </citation>
    <scope>NUCLEOTIDE SEQUENCE</scope>
    <source>
        <strain evidence="2">MA453B</strain>
    </source>
</reference>
<comment type="caution">
    <text evidence="2">The sequence shown here is derived from an EMBL/GenBank/DDBJ whole genome shotgun (WGS) entry which is preliminary data.</text>
</comment>
<sequence length="164" mass="18118">FDKIPAIGMGVAITSQTTQTTKTVNENIVLDFYVKEKVGEKEPNDFWVEVRHKHVLKLEEISLLSIHISNKNTNNQAINIPWLSQGSSSACTLHRINCTSRGATPRTLRKDCPTLSQMGPTIIPSFSFSLQAALKANPVPLLAKQTTSSQETQDQNDLTDPESN</sequence>
<name>A0A9N9NWX5_9GLOM</name>
<gene>
    <name evidence="2" type="ORF">DERYTH_LOCUS18103</name>
</gene>
<dbReference type="AlphaFoldDB" id="A0A9N9NWX5"/>
<protein>
    <submittedName>
        <fullName evidence="2">28419_t:CDS:1</fullName>
    </submittedName>
</protein>
<proteinExistence type="predicted"/>
<organism evidence="2 3">
    <name type="scientific">Dentiscutata erythropus</name>
    <dbReference type="NCBI Taxonomy" id="1348616"/>
    <lineage>
        <taxon>Eukaryota</taxon>
        <taxon>Fungi</taxon>
        <taxon>Fungi incertae sedis</taxon>
        <taxon>Mucoromycota</taxon>
        <taxon>Glomeromycotina</taxon>
        <taxon>Glomeromycetes</taxon>
        <taxon>Diversisporales</taxon>
        <taxon>Gigasporaceae</taxon>
        <taxon>Dentiscutata</taxon>
    </lineage>
</organism>
<evidence type="ECO:0000313" key="3">
    <source>
        <dbReference type="Proteomes" id="UP000789405"/>
    </source>
</evidence>
<feature type="region of interest" description="Disordered" evidence="1">
    <location>
        <begin position="144"/>
        <end position="164"/>
    </location>
</feature>
<evidence type="ECO:0000256" key="1">
    <source>
        <dbReference type="SAM" id="MobiDB-lite"/>
    </source>
</evidence>
<evidence type="ECO:0000313" key="2">
    <source>
        <dbReference type="EMBL" id="CAG8764294.1"/>
    </source>
</evidence>
<dbReference type="OrthoDB" id="2484312at2759"/>
<feature type="compositionally biased region" description="Polar residues" evidence="1">
    <location>
        <begin position="144"/>
        <end position="156"/>
    </location>
</feature>
<accession>A0A9N9NWX5</accession>